<dbReference type="Pfam" id="PF04359">
    <property type="entry name" value="DUF493"/>
    <property type="match status" value="1"/>
</dbReference>
<comment type="similarity">
    <text evidence="1">Belongs to the UPF0250 family.</text>
</comment>
<gene>
    <name evidence="2" type="ORF">CJP74_03050</name>
</gene>
<dbReference type="PANTHER" id="PTHR38036">
    <property type="entry name" value="UPF0250 PROTEIN YBED"/>
    <property type="match status" value="1"/>
</dbReference>
<dbReference type="AlphaFoldDB" id="A0A3A1YA03"/>
<reference evidence="2 3" key="1">
    <citation type="submission" date="2017-08" db="EMBL/GenBank/DDBJ databases">
        <title>Reclassification of Bisgaard taxon 37 and 44.</title>
        <authorList>
            <person name="Christensen H."/>
        </authorList>
    </citation>
    <scope>NUCLEOTIDE SEQUENCE [LARGE SCALE GENOMIC DNA]</scope>
    <source>
        <strain evidence="2 3">B96_4</strain>
    </source>
</reference>
<evidence type="ECO:0000313" key="2">
    <source>
        <dbReference type="EMBL" id="RIY32974.1"/>
    </source>
</evidence>
<comment type="caution">
    <text evidence="2">The sequence shown here is derived from an EMBL/GenBank/DDBJ whole genome shotgun (WGS) entry which is preliminary data.</text>
</comment>
<dbReference type="PANTHER" id="PTHR38036:SF1">
    <property type="entry name" value="UPF0250 PROTEIN YBED"/>
    <property type="match status" value="1"/>
</dbReference>
<sequence>MLGTKIPELMDFPAQVSFKVVGKIEEQIRAGIDKVMADNQVTDFTVESRQSSKGNYVSCSVTLNVKDPAHMEKLYTELSQVESVLMVI</sequence>
<accession>A0A3A1YA03</accession>
<organism evidence="2 3">
    <name type="scientific">Psittacicella melopsittaci</name>
    <dbReference type="NCBI Taxonomy" id="2028576"/>
    <lineage>
        <taxon>Bacteria</taxon>
        <taxon>Pseudomonadati</taxon>
        <taxon>Pseudomonadota</taxon>
        <taxon>Gammaproteobacteria</taxon>
        <taxon>Pasteurellales</taxon>
        <taxon>Psittacicellaceae</taxon>
        <taxon>Psittacicella</taxon>
    </lineage>
</organism>
<dbReference type="InterPro" id="IPR027471">
    <property type="entry name" value="YbeD-like_sf"/>
</dbReference>
<protein>
    <submittedName>
        <fullName evidence="2">Uncharacterized protein</fullName>
    </submittedName>
</protein>
<dbReference type="SUPFAM" id="SSF117991">
    <property type="entry name" value="YbeD/HP0495-like"/>
    <property type="match status" value="1"/>
</dbReference>
<dbReference type="Proteomes" id="UP000266258">
    <property type="component" value="Unassembled WGS sequence"/>
</dbReference>
<keyword evidence="3" id="KW-1185">Reference proteome</keyword>
<dbReference type="EMBL" id="NRJH01000023">
    <property type="protein sequence ID" value="RIY32974.1"/>
    <property type="molecule type" value="Genomic_DNA"/>
</dbReference>
<evidence type="ECO:0000313" key="3">
    <source>
        <dbReference type="Proteomes" id="UP000266258"/>
    </source>
</evidence>
<name>A0A3A1YA03_9GAMM</name>
<dbReference type="OrthoDB" id="9793424at2"/>
<dbReference type="GO" id="GO:0005829">
    <property type="term" value="C:cytosol"/>
    <property type="evidence" value="ECO:0007669"/>
    <property type="project" value="TreeGrafter"/>
</dbReference>
<dbReference type="InterPro" id="IPR007454">
    <property type="entry name" value="UPF0250_YbeD-like"/>
</dbReference>
<dbReference type="RefSeq" id="WP_119496799.1">
    <property type="nucleotide sequence ID" value="NZ_NRJH01000023.1"/>
</dbReference>
<evidence type="ECO:0000256" key="1">
    <source>
        <dbReference type="ARBA" id="ARBA00008460"/>
    </source>
</evidence>
<dbReference type="Gene3D" id="3.30.70.260">
    <property type="match status" value="1"/>
</dbReference>
<proteinExistence type="inferred from homology"/>